<proteinExistence type="inferred from homology"/>
<dbReference type="SUPFAM" id="SSF54001">
    <property type="entry name" value="Cysteine proteinases"/>
    <property type="match status" value="1"/>
</dbReference>
<feature type="domain" description="Ubiquitin-like protease family profile" evidence="4">
    <location>
        <begin position="216"/>
        <end position="324"/>
    </location>
</feature>
<evidence type="ECO:0000256" key="2">
    <source>
        <dbReference type="ARBA" id="ARBA00022670"/>
    </source>
</evidence>
<dbReference type="GO" id="GO:0008234">
    <property type="term" value="F:cysteine-type peptidase activity"/>
    <property type="evidence" value="ECO:0007669"/>
    <property type="project" value="InterPro"/>
</dbReference>
<reference evidence="5 6" key="1">
    <citation type="journal article" date="2018" name="Evol. Lett.">
        <title>Horizontal gene cluster transfer increased hallucinogenic mushroom diversity.</title>
        <authorList>
            <person name="Reynolds H.T."/>
            <person name="Vijayakumar V."/>
            <person name="Gluck-Thaler E."/>
            <person name="Korotkin H.B."/>
            <person name="Matheny P.B."/>
            <person name="Slot J.C."/>
        </authorList>
    </citation>
    <scope>NUCLEOTIDE SEQUENCE [LARGE SCALE GENOMIC DNA]</scope>
    <source>
        <strain evidence="5 6">2629</strain>
    </source>
</reference>
<dbReference type="InterPro" id="IPR038765">
    <property type="entry name" value="Papain-like_cys_pep_sf"/>
</dbReference>
<protein>
    <recommendedName>
        <fullName evidence="4">Ubiquitin-like protease family profile domain-containing protein</fullName>
    </recommendedName>
</protein>
<evidence type="ECO:0000313" key="5">
    <source>
        <dbReference type="EMBL" id="PPQ87016.1"/>
    </source>
</evidence>
<organism evidence="5 6">
    <name type="scientific">Panaeolus cyanescens</name>
    <dbReference type="NCBI Taxonomy" id="181874"/>
    <lineage>
        <taxon>Eukaryota</taxon>
        <taxon>Fungi</taxon>
        <taxon>Dikarya</taxon>
        <taxon>Basidiomycota</taxon>
        <taxon>Agaricomycotina</taxon>
        <taxon>Agaricomycetes</taxon>
        <taxon>Agaricomycetidae</taxon>
        <taxon>Agaricales</taxon>
        <taxon>Agaricineae</taxon>
        <taxon>Galeropsidaceae</taxon>
        <taxon>Panaeolus</taxon>
    </lineage>
</organism>
<keyword evidence="2" id="KW-0645">Protease</keyword>
<gene>
    <name evidence="5" type="ORF">CVT24_002722</name>
</gene>
<comment type="similarity">
    <text evidence="1">Belongs to the peptidase C48 family.</text>
</comment>
<feature type="non-terminal residue" evidence="5">
    <location>
        <position position="349"/>
    </location>
</feature>
<dbReference type="Pfam" id="PF02902">
    <property type="entry name" value="Peptidase_C48"/>
    <property type="match status" value="1"/>
</dbReference>
<dbReference type="Proteomes" id="UP000284842">
    <property type="component" value="Unassembled WGS sequence"/>
</dbReference>
<evidence type="ECO:0000313" key="6">
    <source>
        <dbReference type="Proteomes" id="UP000284842"/>
    </source>
</evidence>
<dbReference type="EMBL" id="NHTK01004381">
    <property type="protein sequence ID" value="PPQ87016.1"/>
    <property type="molecule type" value="Genomic_DNA"/>
</dbReference>
<dbReference type="GO" id="GO:0019783">
    <property type="term" value="F:ubiquitin-like protein peptidase activity"/>
    <property type="evidence" value="ECO:0007669"/>
    <property type="project" value="UniProtKB-ARBA"/>
</dbReference>
<keyword evidence="6" id="KW-1185">Reference proteome</keyword>
<evidence type="ECO:0000256" key="3">
    <source>
        <dbReference type="ARBA" id="ARBA00022801"/>
    </source>
</evidence>
<dbReference type="InterPro" id="IPR003653">
    <property type="entry name" value="Peptidase_C48_C"/>
</dbReference>
<dbReference type="GO" id="GO:0006508">
    <property type="term" value="P:proteolysis"/>
    <property type="evidence" value="ECO:0007669"/>
    <property type="project" value="UniProtKB-KW"/>
</dbReference>
<dbReference type="AlphaFoldDB" id="A0A409X8B4"/>
<dbReference type="InParanoid" id="A0A409X8B4"/>
<keyword evidence="3" id="KW-0378">Hydrolase</keyword>
<comment type="caution">
    <text evidence="5">The sequence shown here is derived from an EMBL/GenBank/DDBJ whole genome shotgun (WGS) entry which is preliminary data.</text>
</comment>
<evidence type="ECO:0000259" key="4">
    <source>
        <dbReference type="Pfam" id="PF02902"/>
    </source>
</evidence>
<name>A0A409X8B4_9AGAR</name>
<sequence length="349" mass="39114">MSTNSTPKYYEAPDWRAQGHCFQDLEPDARGFVRSQLEIPANTVTIIPAQNLSVLDLIHAPLPPIRTQGPAGDTYSVKHQLFSSELPDTTHITALLSIPIPPLNILHRLKSDAAQEWLDGSNSVAIAKNEGFHYLPLWIISVWTQIILDVVPARELWTCAVTWLRREELNIFQDTVNNCLSSLASLSWYTNLSPLLSTQSSHSFSKSTLAQYMSRKWLTDAHVDQLMALIQNEIESRLGTSQRICFLDTILIRKIIHLYNSREDGSQVYDPADTSFISKFGQTLATAHRAAGIFHVRSNHWVAIVIDIQAQDLLYGDSTGAPPDKGTTSALRWFLAQHIPAFDVDTLDD</sequence>
<evidence type="ECO:0000256" key="1">
    <source>
        <dbReference type="ARBA" id="ARBA00005234"/>
    </source>
</evidence>
<accession>A0A409X8B4</accession>
<dbReference type="Gene3D" id="3.40.395.10">
    <property type="entry name" value="Adenoviral Proteinase, Chain A"/>
    <property type="match status" value="1"/>
</dbReference>
<dbReference type="OrthoDB" id="2979847at2759"/>